<reference evidence="2" key="1">
    <citation type="submission" date="2021-01" db="EMBL/GenBank/DDBJ databases">
        <title>Whole genome shotgun sequence of Demequina activiva NBRC 110675.</title>
        <authorList>
            <person name="Komaki H."/>
            <person name="Tamura T."/>
        </authorList>
    </citation>
    <scope>NUCLEOTIDE SEQUENCE</scope>
    <source>
        <strain evidence="2">NBRC 110675</strain>
    </source>
</reference>
<dbReference type="InterPro" id="IPR016181">
    <property type="entry name" value="Acyl_CoA_acyltransferase"/>
</dbReference>
<dbReference type="SUPFAM" id="SSF55729">
    <property type="entry name" value="Acyl-CoA N-acyltransferases (Nat)"/>
    <property type="match status" value="1"/>
</dbReference>
<accession>A0A919Q2I6</accession>
<evidence type="ECO:0000313" key="3">
    <source>
        <dbReference type="Proteomes" id="UP000652354"/>
    </source>
</evidence>
<keyword evidence="3" id="KW-1185">Reference proteome</keyword>
<dbReference type="InterPro" id="IPR045057">
    <property type="entry name" value="Gcn5-rel_NAT"/>
</dbReference>
<name>A0A919Q2I6_9MICO</name>
<gene>
    <name evidence="2" type="ORF">Dac01nite_18320</name>
</gene>
<feature type="domain" description="N-acetyltransferase" evidence="1">
    <location>
        <begin position="7"/>
        <end position="95"/>
    </location>
</feature>
<dbReference type="Proteomes" id="UP000652354">
    <property type="component" value="Unassembled WGS sequence"/>
</dbReference>
<dbReference type="PANTHER" id="PTHR31435">
    <property type="entry name" value="PROTEIN NATD1"/>
    <property type="match status" value="1"/>
</dbReference>
<evidence type="ECO:0000313" key="2">
    <source>
        <dbReference type="EMBL" id="GIG55080.1"/>
    </source>
</evidence>
<dbReference type="Gene3D" id="3.40.630.30">
    <property type="match status" value="1"/>
</dbReference>
<organism evidence="2 3">
    <name type="scientific">Demequina activiva</name>
    <dbReference type="NCBI Taxonomy" id="1582364"/>
    <lineage>
        <taxon>Bacteria</taxon>
        <taxon>Bacillati</taxon>
        <taxon>Actinomycetota</taxon>
        <taxon>Actinomycetes</taxon>
        <taxon>Micrococcales</taxon>
        <taxon>Demequinaceae</taxon>
        <taxon>Demequina</taxon>
    </lineage>
</organism>
<comment type="caution">
    <text evidence="2">The sequence shown here is derived from an EMBL/GenBank/DDBJ whole genome shotgun (WGS) entry which is preliminary data.</text>
</comment>
<dbReference type="RefSeq" id="WP_203656232.1">
    <property type="nucleotide sequence ID" value="NZ_BONR01000004.1"/>
</dbReference>
<dbReference type="EMBL" id="BONR01000004">
    <property type="protein sequence ID" value="GIG55080.1"/>
    <property type="molecule type" value="Genomic_DNA"/>
</dbReference>
<dbReference type="AlphaFoldDB" id="A0A919Q2I6"/>
<dbReference type="InterPro" id="IPR031165">
    <property type="entry name" value="GNAT_YJDJ"/>
</dbReference>
<dbReference type="Pfam" id="PF14542">
    <property type="entry name" value="Acetyltransf_CG"/>
    <property type="match status" value="1"/>
</dbReference>
<protein>
    <recommendedName>
        <fullName evidence="1">N-acetyltransferase domain-containing protein</fullName>
    </recommendedName>
</protein>
<proteinExistence type="predicted"/>
<sequence length="95" mass="10424">MTDTTVTHDDQASRYEIHVDGTLAGFIDYELGEDRIVMVHTEVFDDFQGQGVAGTLAGEALADAVERDLVIVPSCPYIARYLERHEVPGARVESA</sequence>
<evidence type="ECO:0000259" key="1">
    <source>
        <dbReference type="PROSITE" id="PS51729"/>
    </source>
</evidence>
<dbReference type="PROSITE" id="PS51729">
    <property type="entry name" value="GNAT_YJDJ"/>
    <property type="match status" value="1"/>
</dbReference>
<dbReference type="PANTHER" id="PTHR31435:SF10">
    <property type="entry name" value="BSR4717 PROTEIN"/>
    <property type="match status" value="1"/>
</dbReference>